<sequence length="861" mass="97619">MVICILFSFSVKLLTTRKVLGNIMNKIISFLLLLVLNTTVAFAQGSVKGRVLDKKSNTGLEFINVVIRKEGSDKILKGAITDTEGHFIISDVPNGNYTLTASGMGYKDVVRTFSLTATSPNKNFIALYLSEDAKSLDEVVVTAQRADMKLEVDRKTFSVDQQISNAGGVATDVLENIPSVEVDNEGNVSLRGNSSVEVWINGKSSGLTSDNRATVLQQLPAESIDRIEVIDNPSSQFSAEGSAGIINIVLKKDRKAGYYGSVQAGTNTRGGANTSFNINYNSSLIDAYANVGYHHRKREGGSWSEQNNINTNTYQRYKADNNGQGNNLFTRAGITLHATKKDDISLSGMFMLGNHKNSSLTPYEYGTIGSLLNSSLMNRSTSSNNDMRMMHAEFDYRHNFSDKHYFDFSVGYNKWKADNENIFQDTTTYFDAAGYPLATPSTSGNYQYRPMYVNNRSWEIKFDYENQISKAMRLQAGYQANLSKENTPQESFVDRNSWAGYNLVEDQLYYNRFIYKNDVHALYTTLSYNSGKFGLMAGLRGEYWKVNTESYSWAQEHDASLRDQPFKKDYFQLFPSIFMSYQLTENDQLQLNYTRRLRRPWGGELNSFRNTSDASLISFGNPELTPEYSNSFSLNYLRTWREHSLLVSAYYRPTTDVMQRITYRSSTDGLLYQTNFNVAKSTSTGLELTARNRLFRILNLSTSANFYYYKLDGFSFDIDGQTITGQGNSNFTWNARMQASLMLPYDMSVQLTGNYNSRQSLAQGYRSPSGSVDFGFRKSFFNKLLVLSVNCRDLLDTRKWKTYTSSDSFTRHQESWRSGRTFRFTLTWNFGNTKKNKKKDNNMEMDDDFGSQPYQSSGTGE</sequence>
<dbReference type="InterPro" id="IPR041700">
    <property type="entry name" value="OMP_b-brl_3"/>
</dbReference>
<dbReference type="Gene3D" id="2.170.130.10">
    <property type="entry name" value="TonB-dependent receptor, plug domain"/>
    <property type="match status" value="1"/>
</dbReference>
<dbReference type="EMBL" id="PGGD01000001">
    <property type="protein sequence ID" value="PJF00499.1"/>
    <property type="molecule type" value="Genomic_DNA"/>
</dbReference>
<dbReference type="InterPro" id="IPR036942">
    <property type="entry name" value="Beta-barrel_TonB_sf"/>
</dbReference>
<dbReference type="Pfam" id="PF14905">
    <property type="entry name" value="OMP_b-brl_3"/>
    <property type="match status" value="1"/>
</dbReference>
<name>A0A2M8M8G2_PREIN</name>
<evidence type="ECO:0000313" key="7">
    <source>
        <dbReference type="EMBL" id="PJF00499.1"/>
    </source>
</evidence>
<accession>A0A2M8M8G2</accession>
<reference evidence="7 8" key="1">
    <citation type="submission" date="2017-11" db="EMBL/GenBank/DDBJ databases">
        <title>Genome sequencing of Prevotella intermedia KCOM 1779.</title>
        <authorList>
            <person name="Kook J.-K."/>
            <person name="Park S.-N."/>
            <person name="Lim Y.K."/>
        </authorList>
    </citation>
    <scope>NUCLEOTIDE SEQUENCE [LARGE SCALE GENOMIC DNA]</scope>
    <source>
        <strain evidence="7 8">KCOM 1779</strain>
    </source>
</reference>
<keyword evidence="2" id="KW-0472">Membrane</keyword>
<evidence type="ECO:0000256" key="4">
    <source>
        <dbReference type="SAM" id="MobiDB-lite"/>
    </source>
</evidence>
<dbReference type="Gene3D" id="2.60.40.1120">
    <property type="entry name" value="Carboxypeptidase-like, regulatory domain"/>
    <property type="match status" value="1"/>
</dbReference>
<gene>
    <name evidence="7" type="ORF">CUB97_04060</name>
</gene>
<dbReference type="Pfam" id="PF07715">
    <property type="entry name" value="Plug"/>
    <property type="match status" value="1"/>
</dbReference>
<dbReference type="InterPro" id="IPR012910">
    <property type="entry name" value="Plug_dom"/>
</dbReference>
<dbReference type="Gene3D" id="2.40.170.20">
    <property type="entry name" value="TonB-dependent receptor, beta-barrel domain"/>
    <property type="match status" value="1"/>
</dbReference>
<keyword evidence="7" id="KW-0675">Receptor</keyword>
<dbReference type="Proteomes" id="UP000228641">
    <property type="component" value="Unassembled WGS sequence"/>
</dbReference>
<dbReference type="AlphaFoldDB" id="A0A2M8M8G2"/>
<dbReference type="InterPro" id="IPR008969">
    <property type="entry name" value="CarboxyPept-like_regulatory"/>
</dbReference>
<dbReference type="PANTHER" id="PTHR40980:SF4">
    <property type="entry name" value="TONB-DEPENDENT RECEPTOR-LIKE BETA-BARREL DOMAIN-CONTAINING PROTEIN"/>
    <property type="match status" value="1"/>
</dbReference>
<feature type="compositionally biased region" description="Polar residues" evidence="4">
    <location>
        <begin position="852"/>
        <end position="861"/>
    </location>
</feature>
<proteinExistence type="predicted"/>
<evidence type="ECO:0000259" key="6">
    <source>
        <dbReference type="Pfam" id="PF14905"/>
    </source>
</evidence>
<dbReference type="Pfam" id="PF13715">
    <property type="entry name" value="CarbopepD_reg_2"/>
    <property type="match status" value="1"/>
</dbReference>
<evidence type="ECO:0000256" key="3">
    <source>
        <dbReference type="ARBA" id="ARBA00023237"/>
    </source>
</evidence>
<comment type="caution">
    <text evidence="7">The sequence shown here is derived from an EMBL/GenBank/DDBJ whole genome shotgun (WGS) entry which is preliminary data.</text>
</comment>
<dbReference type="InterPro" id="IPR037066">
    <property type="entry name" value="Plug_dom_sf"/>
</dbReference>
<dbReference type="SUPFAM" id="SSF56935">
    <property type="entry name" value="Porins"/>
    <property type="match status" value="1"/>
</dbReference>
<dbReference type="GO" id="GO:0009279">
    <property type="term" value="C:cell outer membrane"/>
    <property type="evidence" value="ECO:0007669"/>
    <property type="project" value="UniProtKB-SubCell"/>
</dbReference>
<protein>
    <submittedName>
        <fullName evidence="7">TonB-dependent receptor</fullName>
    </submittedName>
</protein>
<evidence type="ECO:0000259" key="5">
    <source>
        <dbReference type="Pfam" id="PF07715"/>
    </source>
</evidence>
<feature type="domain" description="Outer membrane protein beta-barrel" evidence="6">
    <location>
        <begin position="398"/>
        <end position="828"/>
    </location>
</feature>
<evidence type="ECO:0000256" key="1">
    <source>
        <dbReference type="ARBA" id="ARBA00004442"/>
    </source>
</evidence>
<dbReference type="SUPFAM" id="SSF49464">
    <property type="entry name" value="Carboxypeptidase regulatory domain-like"/>
    <property type="match status" value="1"/>
</dbReference>
<comment type="subcellular location">
    <subcellularLocation>
        <location evidence="1">Cell outer membrane</location>
    </subcellularLocation>
</comment>
<evidence type="ECO:0000256" key="2">
    <source>
        <dbReference type="ARBA" id="ARBA00023136"/>
    </source>
</evidence>
<organism evidence="7 8">
    <name type="scientific">Prevotella intermedia</name>
    <dbReference type="NCBI Taxonomy" id="28131"/>
    <lineage>
        <taxon>Bacteria</taxon>
        <taxon>Pseudomonadati</taxon>
        <taxon>Bacteroidota</taxon>
        <taxon>Bacteroidia</taxon>
        <taxon>Bacteroidales</taxon>
        <taxon>Prevotellaceae</taxon>
        <taxon>Prevotella</taxon>
    </lineage>
</organism>
<feature type="region of interest" description="Disordered" evidence="4">
    <location>
        <begin position="835"/>
        <end position="861"/>
    </location>
</feature>
<evidence type="ECO:0000313" key="8">
    <source>
        <dbReference type="Proteomes" id="UP000228641"/>
    </source>
</evidence>
<dbReference type="PANTHER" id="PTHR40980">
    <property type="entry name" value="PLUG DOMAIN-CONTAINING PROTEIN"/>
    <property type="match status" value="1"/>
</dbReference>
<feature type="domain" description="TonB-dependent receptor plug" evidence="5">
    <location>
        <begin position="170"/>
        <end position="244"/>
    </location>
</feature>
<keyword evidence="3" id="KW-0998">Cell outer membrane</keyword>